<keyword evidence="1" id="KW-0040">ANK repeat</keyword>
<dbReference type="Proteomes" id="UP001642484">
    <property type="component" value="Unassembled WGS sequence"/>
</dbReference>
<feature type="repeat" description="ANK" evidence="1">
    <location>
        <begin position="187"/>
        <end position="219"/>
    </location>
</feature>
<proteinExistence type="predicted"/>
<dbReference type="Gene3D" id="1.25.40.20">
    <property type="entry name" value="Ankyrin repeat-containing domain"/>
    <property type="match status" value="1"/>
</dbReference>
<reference evidence="2 3" key="1">
    <citation type="submission" date="2024-02" db="EMBL/GenBank/DDBJ databases">
        <authorList>
            <person name="Chen Y."/>
            <person name="Shah S."/>
            <person name="Dougan E. K."/>
            <person name="Thang M."/>
            <person name="Chan C."/>
        </authorList>
    </citation>
    <scope>NUCLEOTIDE SEQUENCE [LARGE SCALE GENOMIC DNA]</scope>
</reference>
<dbReference type="EMBL" id="CAXAMN010023142">
    <property type="protein sequence ID" value="CAK9075567.1"/>
    <property type="molecule type" value="Genomic_DNA"/>
</dbReference>
<dbReference type="SUPFAM" id="SSF48403">
    <property type="entry name" value="Ankyrin repeat"/>
    <property type="match status" value="1"/>
</dbReference>
<accession>A0ABP0PHR4</accession>
<evidence type="ECO:0000313" key="2">
    <source>
        <dbReference type="EMBL" id="CAK9075567.1"/>
    </source>
</evidence>
<sequence>FPELDGSTCWGARAGERVLVNRTLVALRQAHERTNGARFASRCYFLAKPASWYKGSFSLKHRKDELEVFAEFLGLSRHKIIVGPFTQFLGLKSSGRRQGHVPAMFAISNLRPPTKPDCLEDVDESVPEDPFDVDRMSCKRPSLLARAKRKRAVVKQMRQEHLQNFLNEFQFKNAFTPRSDSSIFGRKKYYPVHVAARLGDCEVLRDLLLLGVDAQQTDASGLLPLDIARAASHGRSHQQVIELLQEEVKVVSMREFHQLVNTRTKEL</sequence>
<keyword evidence="3" id="KW-1185">Reference proteome</keyword>
<organism evidence="2 3">
    <name type="scientific">Durusdinium trenchii</name>
    <dbReference type="NCBI Taxonomy" id="1381693"/>
    <lineage>
        <taxon>Eukaryota</taxon>
        <taxon>Sar</taxon>
        <taxon>Alveolata</taxon>
        <taxon>Dinophyceae</taxon>
        <taxon>Suessiales</taxon>
        <taxon>Symbiodiniaceae</taxon>
        <taxon>Durusdinium</taxon>
    </lineage>
</organism>
<dbReference type="PROSITE" id="PS50088">
    <property type="entry name" value="ANK_REPEAT"/>
    <property type="match status" value="1"/>
</dbReference>
<name>A0ABP0PHR4_9DINO</name>
<evidence type="ECO:0000256" key="1">
    <source>
        <dbReference type="PROSITE-ProRule" id="PRU00023"/>
    </source>
</evidence>
<dbReference type="InterPro" id="IPR002110">
    <property type="entry name" value="Ankyrin_rpt"/>
</dbReference>
<gene>
    <name evidence="2" type="ORF">CCMP2556_LOCUS37211</name>
</gene>
<protein>
    <submittedName>
        <fullName evidence="2">Uncharacterized protein</fullName>
    </submittedName>
</protein>
<dbReference type="InterPro" id="IPR036770">
    <property type="entry name" value="Ankyrin_rpt-contain_sf"/>
</dbReference>
<comment type="caution">
    <text evidence="2">The sequence shown here is derived from an EMBL/GenBank/DDBJ whole genome shotgun (WGS) entry which is preliminary data.</text>
</comment>
<feature type="non-terminal residue" evidence="2">
    <location>
        <position position="1"/>
    </location>
</feature>
<evidence type="ECO:0000313" key="3">
    <source>
        <dbReference type="Proteomes" id="UP001642484"/>
    </source>
</evidence>